<keyword evidence="3" id="KW-1185">Reference proteome</keyword>
<dbReference type="OrthoDB" id="993913at2759"/>
<dbReference type="AlphaFoldDB" id="A0A9D3UUL2"/>
<sequence length="113" mass="13241">MERELAYLSLEDEEDKILEAHEDLHFVPEAIELHLVGCFLTTSLIHYPTMRSMMANLWNLVKGIQISNLGEKMFLFKNFHIMDLERVLKGSPWTFNNHLLMLYHLGKGEDPLK</sequence>
<proteinExistence type="predicted"/>
<dbReference type="PANTHER" id="PTHR31286:SF153">
    <property type="entry name" value="DUF4283 DOMAIN PROTEIN"/>
    <property type="match status" value="1"/>
</dbReference>
<comment type="caution">
    <text evidence="2">The sequence shown here is derived from an EMBL/GenBank/DDBJ whole genome shotgun (WGS) entry which is preliminary data.</text>
</comment>
<dbReference type="PANTHER" id="PTHR31286">
    <property type="entry name" value="GLYCINE-RICH CELL WALL STRUCTURAL PROTEIN 1.8-LIKE"/>
    <property type="match status" value="1"/>
</dbReference>
<name>A0A9D3UUL2_9ROSI</name>
<gene>
    <name evidence="2" type="ORF">J1N35_034799</name>
</gene>
<accession>A0A9D3UUL2</accession>
<feature type="non-terminal residue" evidence="2">
    <location>
        <position position="113"/>
    </location>
</feature>
<dbReference type="Proteomes" id="UP000828251">
    <property type="component" value="Unassembled WGS sequence"/>
</dbReference>
<reference evidence="2 3" key="1">
    <citation type="journal article" date="2021" name="Plant Biotechnol. J.">
        <title>Multi-omics assisted identification of the key and species-specific regulatory components of drought-tolerant mechanisms in Gossypium stocksii.</title>
        <authorList>
            <person name="Yu D."/>
            <person name="Ke L."/>
            <person name="Zhang D."/>
            <person name="Wu Y."/>
            <person name="Sun Y."/>
            <person name="Mei J."/>
            <person name="Sun J."/>
            <person name="Sun Y."/>
        </authorList>
    </citation>
    <scope>NUCLEOTIDE SEQUENCE [LARGE SCALE GENOMIC DNA]</scope>
    <source>
        <strain evidence="3">cv. E1</strain>
        <tissue evidence="2">Leaf</tissue>
    </source>
</reference>
<dbReference type="InterPro" id="IPR040256">
    <property type="entry name" value="At4g02000-like"/>
</dbReference>
<feature type="domain" description="DUF4283" evidence="1">
    <location>
        <begin position="30"/>
        <end position="110"/>
    </location>
</feature>
<organism evidence="2 3">
    <name type="scientific">Gossypium stocksii</name>
    <dbReference type="NCBI Taxonomy" id="47602"/>
    <lineage>
        <taxon>Eukaryota</taxon>
        <taxon>Viridiplantae</taxon>
        <taxon>Streptophyta</taxon>
        <taxon>Embryophyta</taxon>
        <taxon>Tracheophyta</taxon>
        <taxon>Spermatophyta</taxon>
        <taxon>Magnoliopsida</taxon>
        <taxon>eudicotyledons</taxon>
        <taxon>Gunneridae</taxon>
        <taxon>Pentapetalae</taxon>
        <taxon>rosids</taxon>
        <taxon>malvids</taxon>
        <taxon>Malvales</taxon>
        <taxon>Malvaceae</taxon>
        <taxon>Malvoideae</taxon>
        <taxon>Gossypium</taxon>
    </lineage>
</organism>
<protein>
    <recommendedName>
        <fullName evidence="1">DUF4283 domain-containing protein</fullName>
    </recommendedName>
</protein>
<evidence type="ECO:0000313" key="3">
    <source>
        <dbReference type="Proteomes" id="UP000828251"/>
    </source>
</evidence>
<dbReference type="EMBL" id="JAIQCV010000010">
    <property type="protein sequence ID" value="KAH1056734.1"/>
    <property type="molecule type" value="Genomic_DNA"/>
</dbReference>
<evidence type="ECO:0000259" key="1">
    <source>
        <dbReference type="Pfam" id="PF14111"/>
    </source>
</evidence>
<dbReference type="Pfam" id="PF14111">
    <property type="entry name" value="DUF4283"/>
    <property type="match status" value="1"/>
</dbReference>
<dbReference type="InterPro" id="IPR025558">
    <property type="entry name" value="DUF4283"/>
</dbReference>
<evidence type="ECO:0000313" key="2">
    <source>
        <dbReference type="EMBL" id="KAH1056734.1"/>
    </source>
</evidence>